<dbReference type="EMBL" id="JRPL02000007">
    <property type="protein sequence ID" value="TLD83655.1"/>
    <property type="molecule type" value="Genomic_DNA"/>
</dbReference>
<name>A0A4U8SC61_9HELI</name>
<evidence type="ECO:0000313" key="2">
    <source>
        <dbReference type="Proteomes" id="UP000029878"/>
    </source>
</evidence>
<reference evidence="1 2" key="1">
    <citation type="journal article" date="2014" name="Genome Announc.">
        <title>Draft genome sequences of eight enterohepatic helicobacter species isolated from both laboratory and wild rodents.</title>
        <authorList>
            <person name="Sheh A."/>
            <person name="Shen Z."/>
            <person name="Fox J.G."/>
        </authorList>
    </citation>
    <scope>NUCLEOTIDE SEQUENCE [LARGE SCALE GENOMIC DNA]</scope>
    <source>
        <strain evidence="1 2">ATCC 700114</strain>
    </source>
</reference>
<dbReference type="RefSeq" id="WP_138069873.1">
    <property type="nucleotide sequence ID" value="NZ_FZNG01000019.1"/>
</dbReference>
<dbReference type="Proteomes" id="UP000029878">
    <property type="component" value="Unassembled WGS sequence"/>
</dbReference>
<accession>A0A4U8SC61</accession>
<proteinExistence type="predicted"/>
<evidence type="ECO:0000313" key="1">
    <source>
        <dbReference type="EMBL" id="TLD83655.1"/>
    </source>
</evidence>
<dbReference type="AlphaFoldDB" id="A0A4U8SC61"/>
<sequence>MDGLLTAKELGYGRSSKTRFVESEKELDELWARLPKNATKIEERAIPITKKKIGQTTQETLIRHQLDDKTQIVYRAGSKSGGKAIDIHIPSQKNMYRIHIKGGLQ</sequence>
<comment type="caution">
    <text evidence="1">The sequence shown here is derived from an EMBL/GenBank/DDBJ whole genome shotgun (WGS) entry which is preliminary data.</text>
</comment>
<gene>
    <name evidence="1" type="ORF">LS81_004580</name>
</gene>
<dbReference type="OrthoDB" id="5326200at2"/>
<organism evidence="1 2">
    <name type="scientific">Helicobacter trogontum</name>
    <dbReference type="NCBI Taxonomy" id="50960"/>
    <lineage>
        <taxon>Bacteria</taxon>
        <taxon>Pseudomonadati</taxon>
        <taxon>Campylobacterota</taxon>
        <taxon>Epsilonproteobacteria</taxon>
        <taxon>Campylobacterales</taxon>
        <taxon>Helicobacteraceae</taxon>
        <taxon>Helicobacter</taxon>
    </lineage>
</organism>
<protein>
    <submittedName>
        <fullName evidence="1">Uncharacterized protein</fullName>
    </submittedName>
</protein>